<dbReference type="EMBL" id="FWWU01000009">
    <property type="protein sequence ID" value="SMB94766.1"/>
    <property type="molecule type" value="Genomic_DNA"/>
</dbReference>
<dbReference type="Proteomes" id="UP000192582">
    <property type="component" value="Unassembled WGS sequence"/>
</dbReference>
<evidence type="ECO:0000313" key="1">
    <source>
        <dbReference type="EMBL" id="SMB94766.1"/>
    </source>
</evidence>
<evidence type="ECO:0000313" key="2">
    <source>
        <dbReference type="Proteomes" id="UP000192582"/>
    </source>
</evidence>
<keyword evidence="2" id="KW-1185">Reference proteome</keyword>
<name>A0A1W1VN65_9DEIO</name>
<organism evidence="1 2">
    <name type="scientific">Deinococcus hopiensis KR-140</name>
    <dbReference type="NCBI Taxonomy" id="695939"/>
    <lineage>
        <taxon>Bacteria</taxon>
        <taxon>Thermotogati</taxon>
        <taxon>Deinococcota</taxon>
        <taxon>Deinococci</taxon>
        <taxon>Deinococcales</taxon>
        <taxon>Deinococcaceae</taxon>
        <taxon>Deinococcus</taxon>
    </lineage>
</organism>
<dbReference type="AlphaFoldDB" id="A0A1W1VN65"/>
<accession>A0A1W1VN65</accession>
<sequence length="77" mass="8563">MWTTSCLEPSLRCRPPRLGVATQPDAETELTLLGTEVIWAGGPFPGLRVASQGGLREGKRRGFRWTSPTGIRWRSRP</sequence>
<protein>
    <submittedName>
        <fullName evidence="1">Uncharacterized protein</fullName>
    </submittedName>
</protein>
<proteinExistence type="predicted"/>
<gene>
    <name evidence="1" type="ORF">SAMN00790413_02516</name>
</gene>
<reference evidence="1 2" key="1">
    <citation type="submission" date="2017-04" db="EMBL/GenBank/DDBJ databases">
        <authorList>
            <person name="Afonso C.L."/>
            <person name="Miller P.J."/>
            <person name="Scott M.A."/>
            <person name="Spackman E."/>
            <person name="Goraichik I."/>
            <person name="Dimitrov K.M."/>
            <person name="Suarez D.L."/>
            <person name="Swayne D.E."/>
        </authorList>
    </citation>
    <scope>NUCLEOTIDE SEQUENCE [LARGE SCALE GENOMIC DNA]</scope>
    <source>
        <strain evidence="1 2">KR-140</strain>
    </source>
</reference>